<dbReference type="Gene3D" id="1.10.630.10">
    <property type="entry name" value="Cytochrome P450"/>
    <property type="match status" value="1"/>
</dbReference>
<organism evidence="2 3">
    <name type="scientific">Vitis vinifera</name>
    <name type="common">Grape</name>
    <dbReference type="NCBI Taxonomy" id="29760"/>
    <lineage>
        <taxon>Eukaryota</taxon>
        <taxon>Viridiplantae</taxon>
        <taxon>Streptophyta</taxon>
        <taxon>Embryophyta</taxon>
        <taxon>Tracheophyta</taxon>
        <taxon>Spermatophyta</taxon>
        <taxon>Magnoliopsida</taxon>
        <taxon>eudicotyledons</taxon>
        <taxon>Gunneridae</taxon>
        <taxon>Pentapetalae</taxon>
        <taxon>rosids</taxon>
        <taxon>Vitales</taxon>
        <taxon>Vitaceae</taxon>
        <taxon>Viteae</taxon>
        <taxon>Vitis</taxon>
    </lineage>
</organism>
<accession>A0ABY9CFA8</accession>
<sequence>MFTVRRINETANVRRKCVDDMLLWIEKEALGVNGEASSVHVAEAVFLSNMLGNLMLSRDVLDLRSEEGSEFFTIMSNLTEWSGHPNLADFFPWLGWLNL</sequence>
<keyword evidence="3" id="KW-1185">Reference proteome</keyword>
<dbReference type="EMBL" id="CP126655">
    <property type="protein sequence ID" value="WJZ93689.1"/>
    <property type="molecule type" value="Genomic_DNA"/>
</dbReference>
<dbReference type="PANTHER" id="PTHR47950">
    <property type="entry name" value="CYTOCHROME P450, FAMILY 76, SUBFAMILY C, POLYPEPTIDE 5-RELATED"/>
    <property type="match status" value="1"/>
</dbReference>
<protein>
    <recommendedName>
        <fullName evidence="4">Cytochrome P450 76A2</fullName>
    </recommendedName>
</protein>
<dbReference type="InterPro" id="IPR036396">
    <property type="entry name" value="Cyt_P450_sf"/>
</dbReference>
<comment type="similarity">
    <text evidence="1">Belongs to the cytochrome P450 family.</text>
</comment>
<evidence type="ECO:0000313" key="3">
    <source>
        <dbReference type="Proteomes" id="UP001227230"/>
    </source>
</evidence>
<dbReference type="PANTHER" id="PTHR47950:SF14">
    <property type="entry name" value="CYTOCHROME P450 76A2-LIKE ISOFORM X1"/>
    <property type="match status" value="1"/>
</dbReference>
<gene>
    <name evidence="2" type="ORF">VitviT2T_012610</name>
</gene>
<reference evidence="2 3" key="1">
    <citation type="journal article" date="2023" name="Hortic Res">
        <title>The complete reference genome for grapevine (Vitis vinifera L.) genetics and breeding.</title>
        <authorList>
            <person name="Shi X."/>
            <person name="Cao S."/>
            <person name="Wang X."/>
            <person name="Huang S."/>
            <person name="Wang Y."/>
            <person name="Liu Z."/>
            <person name="Liu W."/>
            <person name="Leng X."/>
            <person name="Peng Y."/>
            <person name="Wang N."/>
            <person name="Wang Y."/>
            <person name="Ma Z."/>
            <person name="Xu X."/>
            <person name="Zhang F."/>
            <person name="Xue H."/>
            <person name="Zhong H."/>
            <person name="Wang Y."/>
            <person name="Zhang K."/>
            <person name="Velt A."/>
            <person name="Avia K."/>
            <person name="Holtgrawe D."/>
            <person name="Grimplet J."/>
            <person name="Matus J.T."/>
            <person name="Ware D."/>
            <person name="Wu X."/>
            <person name="Wang H."/>
            <person name="Liu C."/>
            <person name="Fang Y."/>
            <person name="Rustenholz C."/>
            <person name="Cheng Z."/>
            <person name="Xiao H."/>
            <person name="Zhou Y."/>
        </authorList>
    </citation>
    <scope>NUCLEOTIDE SEQUENCE [LARGE SCALE GENOMIC DNA]</scope>
    <source>
        <strain evidence="3">cv. Pinot noir / PN40024</strain>
        <tissue evidence="2">Leaf</tissue>
    </source>
</reference>
<evidence type="ECO:0000313" key="2">
    <source>
        <dbReference type="EMBL" id="WJZ93689.1"/>
    </source>
</evidence>
<dbReference type="Proteomes" id="UP001227230">
    <property type="component" value="Chromosome 8"/>
</dbReference>
<proteinExistence type="inferred from homology"/>
<name>A0ABY9CFA8_VITVI</name>
<evidence type="ECO:0000256" key="1">
    <source>
        <dbReference type="ARBA" id="ARBA00010617"/>
    </source>
</evidence>
<evidence type="ECO:0008006" key="4">
    <source>
        <dbReference type="Google" id="ProtNLM"/>
    </source>
</evidence>
<dbReference type="SUPFAM" id="SSF48264">
    <property type="entry name" value="Cytochrome P450"/>
    <property type="match status" value="1"/>
</dbReference>